<dbReference type="AlphaFoldDB" id="A0A445KPI3"/>
<evidence type="ECO:0000313" key="2">
    <source>
        <dbReference type="Proteomes" id="UP000289340"/>
    </source>
</evidence>
<evidence type="ECO:0000313" key="1">
    <source>
        <dbReference type="EMBL" id="RZC12830.1"/>
    </source>
</evidence>
<accession>A0A445KPI3</accession>
<comment type="caution">
    <text evidence="1">The sequence shown here is derived from an EMBL/GenBank/DDBJ whole genome shotgun (WGS) entry which is preliminary data.</text>
</comment>
<dbReference type="Proteomes" id="UP000289340">
    <property type="component" value="Chromosome 5"/>
</dbReference>
<dbReference type="EMBL" id="QZWG01000005">
    <property type="protein sequence ID" value="RZC12830.1"/>
    <property type="molecule type" value="Genomic_DNA"/>
</dbReference>
<keyword evidence="2" id="KW-1185">Reference proteome</keyword>
<gene>
    <name evidence="1" type="ORF">D0Y65_012539</name>
</gene>
<proteinExistence type="predicted"/>
<reference evidence="1 2" key="1">
    <citation type="submission" date="2018-09" db="EMBL/GenBank/DDBJ databases">
        <title>A high-quality reference genome of wild soybean provides a powerful tool to mine soybean genomes.</title>
        <authorList>
            <person name="Xie M."/>
            <person name="Chung C.Y.L."/>
            <person name="Li M.-W."/>
            <person name="Wong F.-L."/>
            <person name="Chan T.-F."/>
            <person name="Lam H.-M."/>
        </authorList>
    </citation>
    <scope>NUCLEOTIDE SEQUENCE [LARGE SCALE GENOMIC DNA]</scope>
    <source>
        <strain evidence="2">cv. W05</strain>
        <tissue evidence="1">Hypocotyl of etiolated seedlings</tissue>
    </source>
</reference>
<protein>
    <submittedName>
        <fullName evidence="1">Uncharacterized protein</fullName>
    </submittedName>
</protein>
<organism evidence="1 2">
    <name type="scientific">Glycine soja</name>
    <name type="common">Wild soybean</name>
    <dbReference type="NCBI Taxonomy" id="3848"/>
    <lineage>
        <taxon>Eukaryota</taxon>
        <taxon>Viridiplantae</taxon>
        <taxon>Streptophyta</taxon>
        <taxon>Embryophyta</taxon>
        <taxon>Tracheophyta</taxon>
        <taxon>Spermatophyta</taxon>
        <taxon>Magnoliopsida</taxon>
        <taxon>eudicotyledons</taxon>
        <taxon>Gunneridae</taxon>
        <taxon>Pentapetalae</taxon>
        <taxon>rosids</taxon>
        <taxon>fabids</taxon>
        <taxon>Fabales</taxon>
        <taxon>Fabaceae</taxon>
        <taxon>Papilionoideae</taxon>
        <taxon>50 kb inversion clade</taxon>
        <taxon>NPAAA clade</taxon>
        <taxon>indigoferoid/millettioid clade</taxon>
        <taxon>Phaseoleae</taxon>
        <taxon>Glycine</taxon>
        <taxon>Glycine subgen. Soja</taxon>
    </lineage>
</organism>
<name>A0A445KPI3_GLYSO</name>
<sequence>MTTTVVPVAAAATWLNHPPNQALTWRLSVLPRNAAFLSHHHLMKEKKKKLMSWSIGAQPSPFDLSPPPIDHDFLHRCSAVAARFSVAGIVECSAAIVPHP</sequence>